<organism evidence="2 3">
    <name type="scientific">Candidatus Bodocaedibacter vickermanii</name>
    <dbReference type="NCBI Taxonomy" id="2741701"/>
    <lineage>
        <taxon>Bacteria</taxon>
        <taxon>Pseudomonadati</taxon>
        <taxon>Pseudomonadota</taxon>
        <taxon>Alphaproteobacteria</taxon>
        <taxon>Holosporales</taxon>
        <taxon>Candidatus Paracaedibacteraceae</taxon>
        <taxon>Candidatus Bodocaedibacter</taxon>
    </lineage>
</organism>
<evidence type="ECO:0000256" key="1">
    <source>
        <dbReference type="SAM" id="SignalP"/>
    </source>
</evidence>
<dbReference type="EMBL" id="CP054719">
    <property type="protein sequence ID" value="QOL19698.1"/>
    <property type="molecule type" value="Genomic_DNA"/>
</dbReference>
<evidence type="ECO:0008006" key="4">
    <source>
        <dbReference type="Google" id="ProtNLM"/>
    </source>
</evidence>
<accession>A0A7L9RTJ7</accession>
<feature type="chain" id="PRO_5032809295" description="Periplasmic chaperone for outer membrane proteins Skp" evidence="1">
    <location>
        <begin position="22"/>
        <end position="157"/>
    </location>
</feature>
<feature type="signal peptide" evidence="1">
    <location>
        <begin position="1"/>
        <end position="21"/>
    </location>
</feature>
<keyword evidence="3" id="KW-1185">Reference proteome</keyword>
<evidence type="ECO:0000313" key="2">
    <source>
        <dbReference type="EMBL" id="QOL19698.1"/>
    </source>
</evidence>
<dbReference type="KEGG" id="pbal:CPBP_00463"/>
<dbReference type="Proteomes" id="UP000594001">
    <property type="component" value="Chromosome"/>
</dbReference>
<evidence type="ECO:0000313" key="3">
    <source>
        <dbReference type="Proteomes" id="UP000594001"/>
    </source>
</evidence>
<protein>
    <recommendedName>
        <fullName evidence="4">Periplasmic chaperone for outer membrane proteins Skp</fullName>
    </recommendedName>
</protein>
<sequence>MKMNLKLAFLLTGFVTSTVYAAESTSDEPNSIGDVLVVFEMTDDERLEFAIKKSEETAAAEESFRAKRAEYENAERESIGYVAFETLRRNVGEIASDADDISAIQSQINKVRGAQRFTSLTDEQKDQVDGFLISLVSRMSVLTSEENLGARNRASAR</sequence>
<name>A0A7L9RTJ7_9PROT</name>
<reference evidence="2 3" key="1">
    <citation type="submission" date="2020-06" db="EMBL/GenBank/DDBJ databases">
        <title>The endosymbiont of the kinetoplastid Bodo saltans is a Paracaedibacter-like alpha-proteobacterium possessing a putative toxin-antitoxin system.</title>
        <authorList>
            <person name="Midha S."/>
            <person name="Rigden D.J."/>
            <person name="Siozios S."/>
            <person name="Hurst G.D.D."/>
            <person name="Jackson A.P."/>
        </authorList>
    </citation>
    <scope>NUCLEOTIDE SEQUENCE [LARGE SCALE GENOMIC DNA]</scope>
    <source>
        <strain evidence="2">Lake Konstanz</strain>
    </source>
</reference>
<keyword evidence="1" id="KW-0732">Signal</keyword>
<proteinExistence type="predicted"/>
<dbReference type="AlphaFoldDB" id="A0A7L9RTJ7"/>
<dbReference type="RefSeq" id="WP_350332442.1">
    <property type="nucleotide sequence ID" value="NZ_CP054719.1"/>
</dbReference>
<gene>
    <name evidence="2" type="ORF">CPBP_00463</name>
</gene>